<sequence>MAPYALTPTVERSNDLDGLHPYPTNGSPASSGVSTPSTLNLNGITNGTANTSHTNGVNGHSNGGTSTNGAGQSSANGTETPSSGITYEDAYTNGYKEGYTSGYTTSHIQLKHQPIAIIGMSCRFPGSVSTPDEFWELLARSRTGFSSIPPSRFSANRFHHPNPGKSGTTNAQGGNFLTHDLKVFDAPFFGFTQQEAISLDPQQRLLLECTFEALEAAGIPKHEVVGKDVGVFVGGTFSEYEADLFRDPETIPMHQATGCAMAMQSNRISHFFDLRGPSFTVDTACSSSLVALHTACQSLRTGESSMAIAAGVHLNMLPEFWISYSMSRLFGDAGRSFAFDQRGTGYGRGEGCGMILLKPLDQAIKDNDPIRAVITGSGINQDGKTPGITMPNGSAQEALIRSVYKEGGMDPRDTGYVEAHGTGTRVGDPIEVGALHRVFDKGRSKRNPLYLGSVKSNIGHLEAAAGIAGIIKTALMLERGFILPNHDFKKPNENIPFDEWGLKVATRQQPWPFGKRWASVNGFGFGGTNAHVVMTRGPLERKTMKEEIDTETFERLFVLSANDKASTEQAMQKLGVYLEQRPEVFQNDLLSNLAYTLGQRKSLHPWRIAIGASSGAELVETLSSGKVQPIKQDLDAIRMGWIFTGQGAQWWAMGRELYQQYPVYASALDRAEAHLHTLGARFSLLEELQKDEQNTQVNAAHISQPSCTAVQLALVDLLHSWGIRPSAVVGHSSGEIAAAYAAGLINFEDANTIAYHRGRLIPILKKKFPGLNGCMMAVGAGKTEIAPLLDRIPHSLGEVRIACVNSPSNVTVSGDVDAITELQALIEEAHPGMFARKLQVDTAYHSHHMNLVAKEYTESLLNIQPPVSSDILFHSSLLGRLATSQDLDASYWVQNLTCAVRFDEAIKSMCEPVGESKGVNFLVELGPHAALQGPIKQNLKHIGGAATKIGYSSVLVRKKSAVQTALSLAGLLFVKGCVLTMGAINFPTPLDRPPQVLTDLPRYSWNHSSTFYHESRFTELHKHNDAPRNDIIGVLAPYSNEFEPTWRNIVRLDDLPWLRHHQMQGVAIYPISAFTTMALEAMNQRASSADMHYDSLEVKDLCVRTPAMLTEEELEMTITLRSRSESDGDDLSQEFSIRSWSKSKGWIEHCTGLVSVSTLDTNEVDGVRAQHIKEGKLQSKVSRLSQEATELIDVHAMYDQLTDIGVSYGSTFQGLQNCQASSSAVSTQITMADTAAEMPHHAESKYVVHPTFLEQLISTYWPTFSATGLLDTVHLPSSIGKVTVSSKLRGSSLGPGSSLRAFCEPSQLLSTTKSNRLSMFALDAEGEVMISIEDLLVSPILETAMNAEADETRELCYKLDWEPVLPLPVVESEEPKRLQFDADIVIIRGETDQQYALASSLSDKLESLTGSRPTAGSLASVATQSEQKLCIFLAELDQPLLANLDATNFEALQRLLTTVQGILWIVQGAYANCTNPHANMISGLSRTLRSEGTLMKFITLDFDAKQVCDTNVISSTVEIMTKTLSVNSETEETEFVVRDGSLFTPRILNDDSMNELVQAQVHPPAQELASFLDLDRSLRGVKVALGASADLTFVDDDSLQSPLPDDHVEFQMKSIAINSRDVDAESTIGIECSGIVTAVGSAVPNYRAGDHIAAITPSGSLSTIVRADASFVFKIPGHIAFEAAAALPLAYSTATYALIEQARLSEGETVLIQDAASAVGQAALSIVQMIGAQAWTTVRTLKEKELLMRDFSVPEDKIWHIGGETYAESVRDATGGVGVDVVFNTVTDSHKLHTAWSCIADFGRFVAVGTTHGTVTAVPLRKNVTILSADVLALATHRPKVLQRTLSHVARLLSYGRIQPIGGIEAFGISEVPSALQNVQATGVHGKAVIVPRDDELVMAPRVKKANSLLRDDATYILIGGTGGLGRSMAKWMVGKGAKNLVLLSRSGTMSGKGKEQMDALNAAGANIVVRRCDVADQADVEQLVSHGLTDMPPVRGIIHGAMVLHDVLFEKMTYDQYASVIESKVKGAWNFHHALSSANSPLDFFIVISSAAGAVGNRGQAAYASANTFLNGFAQYLLNHGINAASLDLTAVSDAGYLAEDAEKAAEVARNLGSDTICEAEVLALIQAAIQGKLASCNGHPITGMRITPTMRPFWSNDAKFVHLLRAAEAASASSSSANAPVSWSAAFKAAPTRADAEQVVCRALVEKIAEVISMEAEDIDTSRALSHYPLDSLTAIEVRNFITRMFEANLQVLELLASGSIETLAKVVCAKSKAKVAEA</sequence>
<dbReference type="Gene3D" id="3.40.366.10">
    <property type="entry name" value="Malonyl-Coenzyme A Acyl Carrier Protein, domain 2"/>
    <property type="match status" value="1"/>
</dbReference>
<evidence type="ECO:0000256" key="2">
    <source>
        <dbReference type="ARBA" id="ARBA00022553"/>
    </source>
</evidence>
<keyword evidence="4" id="KW-0511">Multifunctional enzyme</keyword>
<dbReference type="SUPFAM" id="SSF53901">
    <property type="entry name" value="Thiolase-like"/>
    <property type="match status" value="1"/>
</dbReference>
<comment type="caution">
    <text evidence="5">Lacks conserved residue(s) required for the propagation of feature annotation.</text>
</comment>
<dbReference type="InterPro" id="IPR020807">
    <property type="entry name" value="PKS_DH"/>
</dbReference>
<evidence type="ECO:0000313" key="10">
    <source>
        <dbReference type="EMBL" id="KAJ4377254.1"/>
    </source>
</evidence>
<dbReference type="CDD" id="cd05195">
    <property type="entry name" value="enoyl_red"/>
    <property type="match status" value="1"/>
</dbReference>
<dbReference type="InterPro" id="IPR036736">
    <property type="entry name" value="ACP-like_sf"/>
</dbReference>
<evidence type="ECO:0000256" key="4">
    <source>
        <dbReference type="ARBA" id="ARBA00023268"/>
    </source>
</evidence>
<dbReference type="InterPro" id="IPR016035">
    <property type="entry name" value="Acyl_Trfase/lysoPLipase"/>
</dbReference>
<dbReference type="Gene3D" id="1.10.1200.10">
    <property type="entry name" value="ACP-like"/>
    <property type="match status" value="1"/>
</dbReference>
<dbReference type="PROSITE" id="PS52004">
    <property type="entry name" value="KS3_2"/>
    <property type="match status" value="1"/>
</dbReference>
<dbReference type="SMART" id="SM00829">
    <property type="entry name" value="PKS_ER"/>
    <property type="match status" value="1"/>
</dbReference>
<dbReference type="Pfam" id="PF13602">
    <property type="entry name" value="ADH_zinc_N_2"/>
    <property type="match status" value="1"/>
</dbReference>
<accession>A0A9W8YGK1</accession>
<dbReference type="Gene3D" id="3.40.50.720">
    <property type="entry name" value="NAD(P)-binding Rossmann-like Domain"/>
    <property type="match status" value="3"/>
</dbReference>
<dbReference type="PANTHER" id="PTHR43775">
    <property type="entry name" value="FATTY ACID SYNTHASE"/>
    <property type="match status" value="1"/>
</dbReference>
<dbReference type="OrthoDB" id="329835at2759"/>
<dbReference type="Proteomes" id="UP001140560">
    <property type="component" value="Unassembled WGS sequence"/>
</dbReference>
<dbReference type="Pfam" id="PF00109">
    <property type="entry name" value="ketoacyl-synt"/>
    <property type="match status" value="1"/>
</dbReference>
<dbReference type="InterPro" id="IPR014031">
    <property type="entry name" value="Ketoacyl_synth_C"/>
</dbReference>
<feature type="region of interest" description="N-terminal hotdog fold" evidence="5">
    <location>
        <begin position="1029"/>
        <end position="1161"/>
    </location>
</feature>
<dbReference type="InterPro" id="IPR009081">
    <property type="entry name" value="PP-bd_ACP"/>
</dbReference>
<dbReference type="PROSITE" id="PS50075">
    <property type="entry name" value="CARRIER"/>
    <property type="match status" value="1"/>
</dbReference>
<dbReference type="Gene3D" id="3.40.47.10">
    <property type="match status" value="1"/>
</dbReference>
<dbReference type="InterPro" id="IPR013968">
    <property type="entry name" value="PKS_KR"/>
</dbReference>
<evidence type="ECO:0000256" key="5">
    <source>
        <dbReference type="PROSITE-ProRule" id="PRU01363"/>
    </source>
</evidence>
<keyword evidence="1" id="KW-0596">Phosphopantetheine</keyword>
<dbReference type="InterPro" id="IPR020843">
    <property type="entry name" value="ER"/>
</dbReference>
<dbReference type="InterPro" id="IPR020806">
    <property type="entry name" value="PKS_PP-bd"/>
</dbReference>
<dbReference type="SUPFAM" id="SSF47336">
    <property type="entry name" value="ACP-like"/>
    <property type="match status" value="1"/>
</dbReference>
<dbReference type="Pfam" id="PF23297">
    <property type="entry name" value="ACP_SdgA_C"/>
    <property type="match status" value="1"/>
</dbReference>
<dbReference type="InterPro" id="IPR050091">
    <property type="entry name" value="PKS_NRPS_Biosynth_Enz"/>
</dbReference>
<evidence type="ECO:0000256" key="6">
    <source>
        <dbReference type="SAM" id="MobiDB-lite"/>
    </source>
</evidence>
<reference evidence="10" key="1">
    <citation type="submission" date="2022-10" db="EMBL/GenBank/DDBJ databases">
        <title>Tapping the CABI collections for fungal endophytes: first genome assemblies for Collariella, Neodidymelliopsis, Ascochyta clinopodiicola, Didymella pomorum, Didymosphaeria variabile, Neocosmospora piperis and Neocucurbitaria cava.</title>
        <authorList>
            <person name="Hill R."/>
        </authorList>
    </citation>
    <scope>NUCLEOTIDE SEQUENCE</scope>
    <source>
        <strain evidence="10">IMI 356814</strain>
    </source>
</reference>
<feature type="domain" description="PKS/mFAS DH" evidence="9">
    <location>
        <begin position="1029"/>
        <end position="1346"/>
    </location>
</feature>
<keyword evidence="11" id="KW-1185">Reference proteome</keyword>
<dbReference type="Pfam" id="PF08659">
    <property type="entry name" value="KR"/>
    <property type="match status" value="1"/>
</dbReference>
<dbReference type="GO" id="GO:0004312">
    <property type="term" value="F:fatty acid synthase activity"/>
    <property type="evidence" value="ECO:0007669"/>
    <property type="project" value="TreeGrafter"/>
</dbReference>
<dbReference type="Pfam" id="PF14765">
    <property type="entry name" value="PS-DH"/>
    <property type="match status" value="1"/>
</dbReference>
<dbReference type="SMART" id="SM00827">
    <property type="entry name" value="PKS_AT"/>
    <property type="match status" value="1"/>
</dbReference>
<dbReference type="InterPro" id="IPR036291">
    <property type="entry name" value="NAD(P)-bd_dom_sf"/>
</dbReference>
<dbReference type="InterPro" id="IPR014030">
    <property type="entry name" value="Ketoacyl_synth_N"/>
</dbReference>
<feature type="region of interest" description="C-terminal hotdog fold" evidence="5">
    <location>
        <begin position="1189"/>
        <end position="1346"/>
    </location>
</feature>
<dbReference type="Pfam" id="PF23114">
    <property type="entry name" value="NAD-bd_HRPKS_sdrA"/>
    <property type="match status" value="1"/>
</dbReference>
<evidence type="ECO:0000259" key="8">
    <source>
        <dbReference type="PROSITE" id="PS52004"/>
    </source>
</evidence>
<gene>
    <name evidence="10" type="ORF">N0V83_000077</name>
</gene>
<evidence type="ECO:0000259" key="7">
    <source>
        <dbReference type="PROSITE" id="PS50075"/>
    </source>
</evidence>
<dbReference type="PROSITE" id="PS00606">
    <property type="entry name" value="KS3_1"/>
    <property type="match status" value="1"/>
</dbReference>
<evidence type="ECO:0000256" key="3">
    <source>
        <dbReference type="ARBA" id="ARBA00022679"/>
    </source>
</evidence>
<dbReference type="Pfam" id="PF21089">
    <property type="entry name" value="PKS_DH_N"/>
    <property type="match status" value="1"/>
</dbReference>
<dbReference type="GO" id="GO:0016491">
    <property type="term" value="F:oxidoreductase activity"/>
    <property type="evidence" value="ECO:0007669"/>
    <property type="project" value="InterPro"/>
</dbReference>
<dbReference type="InterPro" id="IPR001227">
    <property type="entry name" value="Ac_transferase_dom_sf"/>
</dbReference>
<dbReference type="SMART" id="SM00822">
    <property type="entry name" value="PKS_KR"/>
    <property type="match status" value="1"/>
</dbReference>
<dbReference type="GO" id="GO:0044550">
    <property type="term" value="P:secondary metabolite biosynthetic process"/>
    <property type="evidence" value="ECO:0007669"/>
    <property type="project" value="TreeGrafter"/>
</dbReference>
<dbReference type="InterPro" id="IPR011032">
    <property type="entry name" value="GroES-like_sf"/>
</dbReference>
<evidence type="ECO:0000259" key="9">
    <source>
        <dbReference type="PROSITE" id="PS52019"/>
    </source>
</evidence>
<dbReference type="InterPro" id="IPR020841">
    <property type="entry name" value="PKS_Beta-ketoAc_synthase_dom"/>
</dbReference>
<dbReference type="SUPFAM" id="SSF51735">
    <property type="entry name" value="NAD(P)-binding Rossmann-fold domains"/>
    <property type="match status" value="2"/>
</dbReference>
<dbReference type="SMART" id="SM00825">
    <property type="entry name" value="PKS_KS"/>
    <property type="match status" value="1"/>
</dbReference>
<dbReference type="GO" id="GO:0031177">
    <property type="term" value="F:phosphopantetheine binding"/>
    <property type="evidence" value="ECO:0007669"/>
    <property type="project" value="InterPro"/>
</dbReference>
<dbReference type="InterPro" id="IPR049551">
    <property type="entry name" value="PKS_DH_C"/>
</dbReference>
<dbReference type="CDD" id="cd00833">
    <property type="entry name" value="PKS"/>
    <property type="match status" value="1"/>
</dbReference>
<dbReference type="InterPro" id="IPR032821">
    <property type="entry name" value="PKS_assoc"/>
</dbReference>
<feature type="domain" description="Ketosynthase family 3 (KS3)" evidence="8">
    <location>
        <begin position="112"/>
        <end position="536"/>
    </location>
</feature>
<dbReference type="InterPro" id="IPR042104">
    <property type="entry name" value="PKS_dehydratase_sf"/>
</dbReference>
<feature type="domain" description="Carrier" evidence="7">
    <location>
        <begin position="2197"/>
        <end position="2274"/>
    </location>
</feature>
<dbReference type="EMBL" id="JAPEUY010000001">
    <property type="protein sequence ID" value="KAJ4377254.1"/>
    <property type="molecule type" value="Genomic_DNA"/>
</dbReference>
<dbReference type="InterPro" id="IPR056501">
    <property type="entry name" value="NAD-bd_HRPKS_sdrA"/>
</dbReference>
<dbReference type="InterPro" id="IPR016036">
    <property type="entry name" value="Malonyl_transacylase_ACP-bd"/>
</dbReference>
<evidence type="ECO:0008006" key="12">
    <source>
        <dbReference type="Google" id="ProtNLM"/>
    </source>
</evidence>
<dbReference type="Gene3D" id="3.10.129.110">
    <property type="entry name" value="Polyketide synthase dehydratase"/>
    <property type="match status" value="1"/>
</dbReference>
<dbReference type="GO" id="GO:0004315">
    <property type="term" value="F:3-oxoacyl-[acyl-carrier-protein] synthase activity"/>
    <property type="evidence" value="ECO:0007669"/>
    <property type="project" value="InterPro"/>
</dbReference>
<dbReference type="InterPro" id="IPR057326">
    <property type="entry name" value="KR_dom"/>
</dbReference>
<dbReference type="InterPro" id="IPR049552">
    <property type="entry name" value="PKS_DH_N"/>
</dbReference>
<dbReference type="SMART" id="SM00823">
    <property type="entry name" value="PKS_PP"/>
    <property type="match status" value="1"/>
</dbReference>
<evidence type="ECO:0000313" key="11">
    <source>
        <dbReference type="Proteomes" id="UP001140560"/>
    </source>
</evidence>
<organism evidence="10 11">
    <name type="scientific">Neocucurbitaria cava</name>
    <dbReference type="NCBI Taxonomy" id="798079"/>
    <lineage>
        <taxon>Eukaryota</taxon>
        <taxon>Fungi</taxon>
        <taxon>Dikarya</taxon>
        <taxon>Ascomycota</taxon>
        <taxon>Pezizomycotina</taxon>
        <taxon>Dothideomycetes</taxon>
        <taxon>Pleosporomycetidae</taxon>
        <taxon>Pleosporales</taxon>
        <taxon>Pleosporineae</taxon>
        <taxon>Cucurbitariaceae</taxon>
        <taxon>Neocucurbitaria</taxon>
    </lineage>
</organism>
<feature type="compositionally biased region" description="Polar residues" evidence="6">
    <location>
        <begin position="24"/>
        <end position="51"/>
    </location>
</feature>
<dbReference type="Gene3D" id="3.90.180.10">
    <property type="entry name" value="Medium-chain alcohol dehydrogenases, catalytic domain"/>
    <property type="match status" value="1"/>
</dbReference>
<dbReference type="SMART" id="SM00826">
    <property type="entry name" value="PKS_DH"/>
    <property type="match status" value="1"/>
</dbReference>
<proteinExistence type="predicted"/>
<dbReference type="SUPFAM" id="SSF52151">
    <property type="entry name" value="FabD/lysophospholipase-like"/>
    <property type="match status" value="1"/>
</dbReference>
<keyword evidence="2" id="KW-0597">Phosphoprotein</keyword>
<dbReference type="GO" id="GO:0006633">
    <property type="term" value="P:fatty acid biosynthetic process"/>
    <property type="evidence" value="ECO:0007669"/>
    <property type="project" value="InterPro"/>
</dbReference>
<dbReference type="Pfam" id="PF00698">
    <property type="entry name" value="Acyl_transf_1"/>
    <property type="match status" value="1"/>
</dbReference>
<evidence type="ECO:0000256" key="1">
    <source>
        <dbReference type="ARBA" id="ARBA00022450"/>
    </source>
</evidence>
<dbReference type="InterPro" id="IPR049900">
    <property type="entry name" value="PKS_mFAS_DH"/>
</dbReference>
<feature type="compositionally biased region" description="Polar residues" evidence="6">
    <location>
        <begin position="76"/>
        <end position="85"/>
    </location>
</feature>
<dbReference type="Pfam" id="PF02801">
    <property type="entry name" value="Ketoacyl-synt_C"/>
    <property type="match status" value="1"/>
</dbReference>
<comment type="caution">
    <text evidence="10">The sequence shown here is derived from an EMBL/GenBank/DDBJ whole genome shotgun (WGS) entry which is preliminary data.</text>
</comment>
<dbReference type="InterPro" id="IPR018201">
    <property type="entry name" value="Ketoacyl_synth_AS"/>
</dbReference>
<feature type="compositionally biased region" description="Low complexity" evidence="6">
    <location>
        <begin position="52"/>
        <end position="75"/>
    </location>
</feature>
<dbReference type="PANTHER" id="PTHR43775:SF13">
    <property type="entry name" value="POLYKETIDE SYNTHASE 1"/>
    <property type="match status" value="1"/>
</dbReference>
<dbReference type="PROSITE" id="PS52019">
    <property type="entry name" value="PKS_MFAS_DH"/>
    <property type="match status" value="1"/>
</dbReference>
<dbReference type="Pfam" id="PF16197">
    <property type="entry name" value="KAsynt_C_assoc"/>
    <property type="match status" value="1"/>
</dbReference>
<dbReference type="InterPro" id="IPR016039">
    <property type="entry name" value="Thiolase-like"/>
</dbReference>
<feature type="region of interest" description="Disordered" evidence="6">
    <location>
        <begin position="1"/>
        <end position="85"/>
    </location>
</feature>
<dbReference type="FunFam" id="3.40.47.10:FF:000019">
    <property type="entry name" value="Polyketide synthase type I"/>
    <property type="match status" value="1"/>
</dbReference>
<dbReference type="SUPFAM" id="SSF50129">
    <property type="entry name" value="GroES-like"/>
    <property type="match status" value="1"/>
</dbReference>
<protein>
    <recommendedName>
        <fullName evidence="12">Polyketide synthase</fullName>
    </recommendedName>
</protein>
<name>A0A9W8YGK1_9PLEO</name>
<dbReference type="InterPro" id="IPR014043">
    <property type="entry name" value="Acyl_transferase_dom"/>
</dbReference>
<keyword evidence="3" id="KW-0808">Transferase</keyword>
<dbReference type="SUPFAM" id="SSF55048">
    <property type="entry name" value="Probable ACP-binding domain of malonyl-CoA ACP transacylase"/>
    <property type="match status" value="1"/>
</dbReference>